<keyword evidence="1" id="KW-0472">Membrane</keyword>
<dbReference type="Proteomes" id="UP001233999">
    <property type="component" value="Unassembled WGS sequence"/>
</dbReference>
<sequence length="71" mass="8486">PLLFDAWNYYLWKHCVGVLHSPVLLSVNTSLLFCFVYILFPIGFLILVVWLFLLLYLVDPIFQHFFFFSIL</sequence>
<comment type="caution">
    <text evidence="2">The sequence shown here is derived from an EMBL/GenBank/DDBJ whole genome shotgun (WGS) entry which is preliminary data.</text>
</comment>
<accession>A0AAD8ECH1</accession>
<evidence type="ECO:0000313" key="3">
    <source>
        <dbReference type="Proteomes" id="UP001233999"/>
    </source>
</evidence>
<dbReference type="EMBL" id="JASPKZ010007357">
    <property type="protein sequence ID" value="KAJ9584774.1"/>
    <property type="molecule type" value="Genomic_DNA"/>
</dbReference>
<reference evidence="2" key="2">
    <citation type="submission" date="2023-05" db="EMBL/GenBank/DDBJ databases">
        <authorList>
            <person name="Fouks B."/>
        </authorList>
    </citation>
    <scope>NUCLEOTIDE SEQUENCE</scope>
    <source>
        <strain evidence="2">Stay&amp;Tobe</strain>
        <tissue evidence="2">Testes</tissue>
    </source>
</reference>
<feature type="non-terminal residue" evidence="2">
    <location>
        <position position="1"/>
    </location>
</feature>
<keyword evidence="1" id="KW-1133">Transmembrane helix</keyword>
<feature type="non-terminal residue" evidence="2">
    <location>
        <position position="71"/>
    </location>
</feature>
<keyword evidence="1" id="KW-0812">Transmembrane</keyword>
<feature type="transmembrane region" description="Helical" evidence="1">
    <location>
        <begin position="30"/>
        <end position="58"/>
    </location>
</feature>
<organism evidence="2 3">
    <name type="scientific">Diploptera punctata</name>
    <name type="common">Pacific beetle cockroach</name>
    <dbReference type="NCBI Taxonomy" id="6984"/>
    <lineage>
        <taxon>Eukaryota</taxon>
        <taxon>Metazoa</taxon>
        <taxon>Ecdysozoa</taxon>
        <taxon>Arthropoda</taxon>
        <taxon>Hexapoda</taxon>
        <taxon>Insecta</taxon>
        <taxon>Pterygota</taxon>
        <taxon>Neoptera</taxon>
        <taxon>Polyneoptera</taxon>
        <taxon>Dictyoptera</taxon>
        <taxon>Blattodea</taxon>
        <taxon>Blaberoidea</taxon>
        <taxon>Blaberidae</taxon>
        <taxon>Diplopterinae</taxon>
        <taxon>Diploptera</taxon>
    </lineage>
</organism>
<name>A0AAD8ECH1_DIPPU</name>
<dbReference type="AlphaFoldDB" id="A0AAD8ECH1"/>
<evidence type="ECO:0000313" key="2">
    <source>
        <dbReference type="EMBL" id="KAJ9584774.1"/>
    </source>
</evidence>
<gene>
    <name evidence="2" type="ORF">L9F63_020885</name>
</gene>
<protein>
    <submittedName>
        <fullName evidence="2">Uncharacterized protein</fullName>
    </submittedName>
</protein>
<proteinExistence type="predicted"/>
<reference evidence="2" key="1">
    <citation type="journal article" date="2023" name="IScience">
        <title>Live-bearing cockroach genome reveals convergent evolutionary mechanisms linked to viviparity in insects and beyond.</title>
        <authorList>
            <person name="Fouks B."/>
            <person name="Harrison M.C."/>
            <person name="Mikhailova A.A."/>
            <person name="Marchal E."/>
            <person name="English S."/>
            <person name="Carruthers M."/>
            <person name="Jennings E.C."/>
            <person name="Chiamaka E.L."/>
            <person name="Frigard R.A."/>
            <person name="Pippel M."/>
            <person name="Attardo G.M."/>
            <person name="Benoit J.B."/>
            <person name="Bornberg-Bauer E."/>
            <person name="Tobe S.S."/>
        </authorList>
    </citation>
    <scope>NUCLEOTIDE SEQUENCE</scope>
    <source>
        <strain evidence="2">Stay&amp;Tobe</strain>
    </source>
</reference>
<keyword evidence="3" id="KW-1185">Reference proteome</keyword>
<evidence type="ECO:0000256" key="1">
    <source>
        <dbReference type="SAM" id="Phobius"/>
    </source>
</evidence>